<evidence type="ECO:0000256" key="4">
    <source>
        <dbReference type="ARBA" id="ARBA00023284"/>
    </source>
</evidence>
<feature type="domain" description="Thioredoxin" evidence="6">
    <location>
        <begin position="4"/>
        <end position="132"/>
    </location>
</feature>
<dbReference type="GO" id="GO:0003756">
    <property type="term" value="F:protein disulfide isomerase activity"/>
    <property type="evidence" value="ECO:0007669"/>
    <property type="project" value="TreeGrafter"/>
</dbReference>
<organism evidence="7 8">
    <name type="scientific">Solanum verrucosum</name>
    <dbReference type="NCBI Taxonomy" id="315347"/>
    <lineage>
        <taxon>Eukaryota</taxon>
        <taxon>Viridiplantae</taxon>
        <taxon>Streptophyta</taxon>
        <taxon>Embryophyta</taxon>
        <taxon>Tracheophyta</taxon>
        <taxon>Spermatophyta</taxon>
        <taxon>Magnoliopsida</taxon>
        <taxon>eudicotyledons</taxon>
        <taxon>Gunneridae</taxon>
        <taxon>Pentapetalae</taxon>
        <taxon>asterids</taxon>
        <taxon>lamiids</taxon>
        <taxon>Solanales</taxon>
        <taxon>Solanaceae</taxon>
        <taxon>Solanoideae</taxon>
        <taxon>Solaneae</taxon>
        <taxon>Solanum</taxon>
    </lineage>
</organism>
<dbReference type="InterPro" id="IPR013766">
    <property type="entry name" value="Thioredoxin_domain"/>
</dbReference>
<gene>
    <name evidence="7" type="ORF">MTR67_022882</name>
</gene>
<keyword evidence="4" id="KW-0676">Redox-active center</keyword>
<comment type="similarity">
    <text evidence="1">Belongs to the protein disulfide isomerase family.</text>
</comment>
<evidence type="ECO:0000256" key="3">
    <source>
        <dbReference type="ARBA" id="ARBA00023157"/>
    </source>
</evidence>
<dbReference type="AlphaFoldDB" id="A0AAF0TQX4"/>
<feature type="domain" description="Thioredoxin" evidence="6">
    <location>
        <begin position="421"/>
        <end position="541"/>
    </location>
</feature>
<dbReference type="Pfam" id="PF13848">
    <property type="entry name" value="Thioredoxin_6"/>
    <property type="match status" value="1"/>
</dbReference>
<feature type="signal peptide" evidence="5">
    <location>
        <begin position="1"/>
        <end position="17"/>
    </location>
</feature>
<dbReference type="FunFam" id="3.40.30.10:FF:000107">
    <property type="entry name" value="Protein disulfide-isomerase 5-2"/>
    <property type="match status" value="1"/>
</dbReference>
<evidence type="ECO:0000259" key="6">
    <source>
        <dbReference type="PROSITE" id="PS51352"/>
    </source>
</evidence>
<dbReference type="InterPro" id="IPR017937">
    <property type="entry name" value="Thioredoxin_CS"/>
</dbReference>
<keyword evidence="3" id="KW-1015">Disulfide bond</keyword>
<sequence>MMKALVLAALLAVTAFAAENEVVWTLDHTNYSEIISQHKMIVVQFYAPWCGYCEQLAPKYEEAASVLNNHDPAVILAKMDTTIPENAELARNYTINGVPSIKIFRNGGKTVHDYKGTRETEGIIAYLKKHGGPASLEIKTKEDAATFIDEKKIVVAGIFPQLSLEKIINFTALAEDLRVDYDFVHTLDAKLLPRGGLVDKPSIRLFKPFDELYADFEDFQLEAMQNFIEETSVPIMAILDDNPENQQFVNHFLHSPGDKDSTPQGPYATLPEWWVLLPEAPRVLKKATRATLNKDGESDGGNAHSNPPPLLSSKTHLHHYVVKELPVHLVFLFLNFSTDLDAFKSKYYDLALSYKGKETNFLLGDAETGKRALQYFGLDTDQAPLIFVLSMGGTKYVQRHVQPDNLASWLKDCKDGKLKPYLKSQPIPEFNNETVKVVVAETLDDMVFNSGKDVLLEFYQLGCRYCEEFAPVLDEIALSFEKDPHVVIAKIDATENDIPRDVFEVEGFPTLYLRSATGRLSRFEGNRTKDAIIEFIQTNRGSPAFDFSISQTQTDSVKDEL</sequence>
<evidence type="ECO:0000313" key="7">
    <source>
        <dbReference type="EMBL" id="WMV29497.1"/>
    </source>
</evidence>
<dbReference type="SUPFAM" id="SSF52833">
    <property type="entry name" value="Thioredoxin-like"/>
    <property type="match status" value="4"/>
</dbReference>
<dbReference type="InterPro" id="IPR036249">
    <property type="entry name" value="Thioredoxin-like_sf"/>
</dbReference>
<evidence type="ECO:0000256" key="2">
    <source>
        <dbReference type="ARBA" id="ARBA00022729"/>
    </source>
</evidence>
<dbReference type="PRINTS" id="PR00421">
    <property type="entry name" value="THIOREDOXIN"/>
</dbReference>
<dbReference type="PROSITE" id="PS51352">
    <property type="entry name" value="THIOREDOXIN_2"/>
    <property type="match status" value="2"/>
</dbReference>
<keyword evidence="8" id="KW-1185">Reference proteome</keyword>
<dbReference type="EMBL" id="CP133616">
    <property type="protein sequence ID" value="WMV29497.1"/>
    <property type="molecule type" value="Genomic_DNA"/>
</dbReference>
<dbReference type="GO" id="GO:0006457">
    <property type="term" value="P:protein folding"/>
    <property type="evidence" value="ECO:0007669"/>
    <property type="project" value="TreeGrafter"/>
</dbReference>
<evidence type="ECO:0000256" key="1">
    <source>
        <dbReference type="ARBA" id="ARBA00006347"/>
    </source>
</evidence>
<feature type="chain" id="PRO_5042039315" description="Thioredoxin domain-containing protein" evidence="5">
    <location>
        <begin position="18"/>
        <end position="561"/>
    </location>
</feature>
<dbReference type="PROSITE" id="PS00194">
    <property type="entry name" value="THIOREDOXIN_1"/>
    <property type="match status" value="1"/>
</dbReference>
<dbReference type="Pfam" id="PF00085">
    <property type="entry name" value="Thioredoxin"/>
    <property type="match status" value="2"/>
</dbReference>
<accession>A0AAF0TQX4</accession>
<dbReference type="Gene3D" id="3.40.30.10">
    <property type="entry name" value="Glutaredoxin"/>
    <property type="match status" value="4"/>
</dbReference>
<proteinExistence type="inferred from homology"/>
<protein>
    <recommendedName>
        <fullName evidence="6">Thioredoxin domain-containing protein</fullName>
    </recommendedName>
</protein>
<dbReference type="GO" id="GO:0005783">
    <property type="term" value="C:endoplasmic reticulum"/>
    <property type="evidence" value="ECO:0007669"/>
    <property type="project" value="TreeGrafter"/>
</dbReference>
<dbReference type="PANTHER" id="PTHR18929">
    <property type="entry name" value="PROTEIN DISULFIDE ISOMERASE"/>
    <property type="match status" value="1"/>
</dbReference>
<dbReference type="CDD" id="cd02961">
    <property type="entry name" value="PDI_a_family"/>
    <property type="match status" value="1"/>
</dbReference>
<name>A0AAF0TQX4_SOLVR</name>
<dbReference type="CDD" id="cd02981">
    <property type="entry name" value="PDI_b_family"/>
    <property type="match status" value="1"/>
</dbReference>
<dbReference type="CDD" id="cd02995">
    <property type="entry name" value="PDI_a_PDI_a'_C"/>
    <property type="match status" value="1"/>
</dbReference>
<reference evidence="7" key="1">
    <citation type="submission" date="2023-08" db="EMBL/GenBank/DDBJ databases">
        <title>A de novo genome assembly of Solanum verrucosum Schlechtendal, a Mexican diploid species geographically isolated from the other diploid A-genome species in potato relatives.</title>
        <authorList>
            <person name="Hosaka K."/>
        </authorList>
    </citation>
    <scope>NUCLEOTIDE SEQUENCE</scope>
    <source>
        <tissue evidence="7">Young leaves</tissue>
    </source>
</reference>
<evidence type="ECO:0000313" key="8">
    <source>
        <dbReference type="Proteomes" id="UP001234989"/>
    </source>
</evidence>
<keyword evidence="2 5" id="KW-0732">Signal</keyword>
<evidence type="ECO:0000256" key="5">
    <source>
        <dbReference type="SAM" id="SignalP"/>
    </source>
</evidence>
<dbReference type="Proteomes" id="UP001234989">
    <property type="component" value="Chromosome 5"/>
</dbReference>
<dbReference type="PANTHER" id="PTHR18929:SF208">
    <property type="entry name" value="PROTEIN DISULFIDE-ISOMERASE"/>
    <property type="match status" value="1"/>
</dbReference>
<dbReference type="GO" id="GO:0034976">
    <property type="term" value="P:response to endoplasmic reticulum stress"/>
    <property type="evidence" value="ECO:0007669"/>
    <property type="project" value="TreeGrafter"/>
</dbReference>
<dbReference type="CDD" id="cd02982">
    <property type="entry name" value="PDI_b'_family"/>
    <property type="match status" value="1"/>
</dbReference>